<name>A0A0B7AYW7_9EUPU</name>
<gene>
    <name evidence="1" type="primary">ORF147205</name>
</gene>
<proteinExistence type="predicted"/>
<evidence type="ECO:0000313" key="1">
    <source>
        <dbReference type="EMBL" id="CEK85266.1"/>
    </source>
</evidence>
<accession>A0A0B7AYW7</accession>
<dbReference type="AlphaFoldDB" id="A0A0B7AYW7"/>
<organism evidence="1">
    <name type="scientific">Arion vulgaris</name>
    <dbReference type="NCBI Taxonomy" id="1028688"/>
    <lineage>
        <taxon>Eukaryota</taxon>
        <taxon>Metazoa</taxon>
        <taxon>Spiralia</taxon>
        <taxon>Lophotrochozoa</taxon>
        <taxon>Mollusca</taxon>
        <taxon>Gastropoda</taxon>
        <taxon>Heterobranchia</taxon>
        <taxon>Euthyneura</taxon>
        <taxon>Panpulmonata</taxon>
        <taxon>Eupulmonata</taxon>
        <taxon>Stylommatophora</taxon>
        <taxon>Helicina</taxon>
        <taxon>Arionoidea</taxon>
        <taxon>Arionidae</taxon>
        <taxon>Arion</taxon>
    </lineage>
</organism>
<dbReference type="EMBL" id="HACG01038401">
    <property type="protein sequence ID" value="CEK85266.1"/>
    <property type="molecule type" value="Transcribed_RNA"/>
</dbReference>
<reference evidence="1" key="1">
    <citation type="submission" date="2014-12" db="EMBL/GenBank/DDBJ databases">
        <title>Insight into the proteome of Arion vulgaris.</title>
        <authorList>
            <person name="Aradska J."/>
            <person name="Bulat T."/>
            <person name="Smidak R."/>
            <person name="Sarate P."/>
            <person name="Gangsoo J."/>
            <person name="Sialana F."/>
            <person name="Bilban M."/>
            <person name="Lubec G."/>
        </authorList>
    </citation>
    <scope>NUCLEOTIDE SEQUENCE</scope>
    <source>
        <tissue evidence="1">Skin</tissue>
    </source>
</reference>
<sequence>MGIQSADTLIRTVQVLEEYIYNVVRPHRISNLHSTRKCWGHFPRALVSYPGRFTPLREVCRSVKTPI</sequence>
<protein>
    <submittedName>
        <fullName evidence="1">Uncharacterized protein</fullName>
    </submittedName>
</protein>